<accession>A0A8D8FEA2</accession>
<proteinExistence type="predicted"/>
<dbReference type="EMBL" id="HBUE01057956">
    <property type="protein sequence ID" value="CAG6467293.1"/>
    <property type="molecule type" value="Transcribed_RNA"/>
</dbReference>
<sequence>MVVTTPLPVSHCLYLHRTQLLFSLTHNLLIAPLSLIEDPFITRRRPLTSTNTCLAPAKKSAKCNEARRRKKKTKKKEKLHKLSDLELHLLSDLIDHLHRTAT</sequence>
<evidence type="ECO:0000313" key="1">
    <source>
        <dbReference type="EMBL" id="CAG6467293.1"/>
    </source>
</evidence>
<name>A0A8D8FEA2_CULPI</name>
<reference evidence="1" key="1">
    <citation type="submission" date="2021-05" db="EMBL/GenBank/DDBJ databases">
        <authorList>
            <person name="Alioto T."/>
            <person name="Alioto T."/>
            <person name="Gomez Garrido J."/>
        </authorList>
    </citation>
    <scope>NUCLEOTIDE SEQUENCE</scope>
</reference>
<protein>
    <submittedName>
        <fullName evidence="1">(northern house mosquito) hypothetical protein</fullName>
    </submittedName>
</protein>
<dbReference type="AlphaFoldDB" id="A0A8D8FEA2"/>
<organism evidence="1">
    <name type="scientific">Culex pipiens</name>
    <name type="common">House mosquito</name>
    <dbReference type="NCBI Taxonomy" id="7175"/>
    <lineage>
        <taxon>Eukaryota</taxon>
        <taxon>Metazoa</taxon>
        <taxon>Ecdysozoa</taxon>
        <taxon>Arthropoda</taxon>
        <taxon>Hexapoda</taxon>
        <taxon>Insecta</taxon>
        <taxon>Pterygota</taxon>
        <taxon>Neoptera</taxon>
        <taxon>Endopterygota</taxon>
        <taxon>Diptera</taxon>
        <taxon>Nematocera</taxon>
        <taxon>Culicoidea</taxon>
        <taxon>Culicidae</taxon>
        <taxon>Culicinae</taxon>
        <taxon>Culicini</taxon>
        <taxon>Culex</taxon>
        <taxon>Culex</taxon>
    </lineage>
</organism>